<evidence type="ECO:0000256" key="2">
    <source>
        <dbReference type="ARBA" id="ARBA00023134"/>
    </source>
</evidence>
<dbReference type="InterPro" id="IPR003578">
    <property type="entry name" value="Small_GTPase_Rho"/>
</dbReference>
<dbReference type="GO" id="GO:0035006">
    <property type="term" value="P:melanization defense response"/>
    <property type="evidence" value="ECO:0007669"/>
    <property type="project" value="UniProtKB-ARBA"/>
</dbReference>
<dbReference type="GO" id="GO:0005525">
    <property type="term" value="F:GTP binding"/>
    <property type="evidence" value="ECO:0007669"/>
    <property type="project" value="UniProtKB-KW"/>
</dbReference>
<evidence type="ECO:0000256" key="1">
    <source>
        <dbReference type="ARBA" id="ARBA00022741"/>
    </source>
</evidence>
<proteinExistence type="predicted"/>
<dbReference type="Gene3D" id="3.40.50.300">
    <property type="entry name" value="P-loop containing nucleotide triphosphate hydrolases"/>
    <property type="match status" value="1"/>
</dbReference>
<comment type="caution">
    <text evidence="3">The sequence shown here is derived from an EMBL/GenBank/DDBJ whole genome shotgun (WGS) entry which is preliminary data.</text>
</comment>
<keyword evidence="1" id="KW-0547">Nucleotide-binding</keyword>
<dbReference type="GO" id="GO:0003924">
    <property type="term" value="F:GTPase activity"/>
    <property type="evidence" value="ECO:0007669"/>
    <property type="project" value="InterPro"/>
</dbReference>
<dbReference type="GO" id="GO:0035099">
    <property type="term" value="P:hemocyte migration"/>
    <property type="evidence" value="ECO:0007669"/>
    <property type="project" value="UniProtKB-ARBA"/>
</dbReference>
<dbReference type="PROSITE" id="PS51419">
    <property type="entry name" value="RAB"/>
    <property type="match status" value="1"/>
</dbReference>
<dbReference type="AlphaFoldDB" id="A0A4Y2WXK9"/>
<gene>
    <name evidence="3" type="ORF">AVEN_208921_1</name>
</gene>
<dbReference type="GO" id="GO:0003006">
    <property type="term" value="P:developmental process involved in reproduction"/>
    <property type="evidence" value="ECO:0007669"/>
    <property type="project" value="UniProtKB-ARBA"/>
</dbReference>
<dbReference type="Proteomes" id="UP000499080">
    <property type="component" value="Unassembled WGS sequence"/>
</dbReference>
<name>A0A4Y2WXK9_ARAVE</name>
<dbReference type="GO" id="GO:0007264">
    <property type="term" value="P:small GTPase-mediated signal transduction"/>
    <property type="evidence" value="ECO:0007669"/>
    <property type="project" value="InterPro"/>
</dbReference>
<dbReference type="GO" id="GO:0022412">
    <property type="term" value="P:cellular process involved in reproduction in multicellular organism"/>
    <property type="evidence" value="ECO:0007669"/>
    <property type="project" value="UniProtKB-ARBA"/>
</dbReference>
<accession>A0A4Y2WXK9</accession>
<dbReference type="PRINTS" id="PR00449">
    <property type="entry name" value="RASTRNSFRMNG"/>
</dbReference>
<dbReference type="SUPFAM" id="SSF52540">
    <property type="entry name" value="P-loop containing nucleoside triphosphate hydrolases"/>
    <property type="match status" value="1"/>
</dbReference>
<dbReference type="GO" id="GO:0001667">
    <property type="term" value="P:ameboidal-type cell migration"/>
    <property type="evidence" value="ECO:0007669"/>
    <property type="project" value="UniProtKB-ARBA"/>
</dbReference>
<dbReference type="SMART" id="SM00174">
    <property type="entry name" value="RHO"/>
    <property type="match status" value="1"/>
</dbReference>
<dbReference type="SMART" id="SM00175">
    <property type="entry name" value="RAB"/>
    <property type="match status" value="1"/>
</dbReference>
<keyword evidence="2" id="KW-0342">GTP-binding</keyword>
<dbReference type="Pfam" id="PF00071">
    <property type="entry name" value="Ras"/>
    <property type="match status" value="1"/>
</dbReference>
<sequence length="220" mass="24738">MACNIMEKNGDINDNPEMGGDDVKIIVVGEPKCGKTSFIELFYDKNGSGDCYMEESAKVYPCRYEVQKEMHDFKIFEIIGGPDEIVEELTGIHTDANGFVLMFAIDDPSSFLKVMDKWYPTLNKGDMWQGNEPAIVVGTKRDLRENQLVIQRLAQDNQAPVTQEQGESLVADKIKKYFDCSSIEPHNVDEAFDWILSLGFADLNAEKYGYAFSDSNADDS</sequence>
<dbReference type="OrthoDB" id="25896at2759"/>
<dbReference type="InterPro" id="IPR001806">
    <property type="entry name" value="Small_GTPase"/>
</dbReference>
<dbReference type="EMBL" id="BGPR01067242">
    <property type="protein sequence ID" value="GBO41536.1"/>
    <property type="molecule type" value="Genomic_DNA"/>
</dbReference>
<organism evidence="3 4">
    <name type="scientific">Araneus ventricosus</name>
    <name type="common">Orbweaver spider</name>
    <name type="synonym">Epeira ventricosa</name>
    <dbReference type="NCBI Taxonomy" id="182803"/>
    <lineage>
        <taxon>Eukaryota</taxon>
        <taxon>Metazoa</taxon>
        <taxon>Ecdysozoa</taxon>
        <taxon>Arthropoda</taxon>
        <taxon>Chelicerata</taxon>
        <taxon>Arachnida</taxon>
        <taxon>Araneae</taxon>
        <taxon>Araneomorphae</taxon>
        <taxon>Entelegynae</taxon>
        <taxon>Araneoidea</taxon>
        <taxon>Araneidae</taxon>
        <taxon>Araneus</taxon>
    </lineage>
</organism>
<evidence type="ECO:0000313" key="3">
    <source>
        <dbReference type="EMBL" id="GBO41536.1"/>
    </source>
</evidence>
<reference evidence="3 4" key="1">
    <citation type="journal article" date="2019" name="Sci. Rep.">
        <title>Orb-weaving spider Araneus ventricosus genome elucidates the spidroin gene catalogue.</title>
        <authorList>
            <person name="Kono N."/>
            <person name="Nakamura H."/>
            <person name="Ohtoshi R."/>
            <person name="Moran D.A.P."/>
            <person name="Shinohara A."/>
            <person name="Yoshida Y."/>
            <person name="Fujiwara M."/>
            <person name="Mori M."/>
            <person name="Tomita M."/>
            <person name="Arakawa K."/>
        </authorList>
    </citation>
    <scope>NUCLEOTIDE SEQUENCE [LARGE SCALE GENOMIC DNA]</scope>
</reference>
<keyword evidence="4" id="KW-1185">Reference proteome</keyword>
<protein>
    <submittedName>
        <fullName evidence="3">Uncharacterized protein</fullName>
    </submittedName>
</protein>
<dbReference type="PANTHER" id="PTHR24072">
    <property type="entry name" value="RHO FAMILY GTPASE"/>
    <property type="match status" value="1"/>
</dbReference>
<dbReference type="InterPro" id="IPR027417">
    <property type="entry name" value="P-loop_NTPase"/>
</dbReference>
<evidence type="ECO:0000313" key="4">
    <source>
        <dbReference type="Proteomes" id="UP000499080"/>
    </source>
</evidence>